<evidence type="ECO:0000256" key="5">
    <source>
        <dbReference type="ARBA" id="ARBA00022824"/>
    </source>
</evidence>
<keyword evidence="5" id="KW-0256">Endoplasmic reticulum</keyword>
<dbReference type="Pfam" id="PF06645">
    <property type="entry name" value="SPC12"/>
    <property type="match status" value="1"/>
</dbReference>
<accession>A0A915B7D7</accession>
<evidence type="ECO:0000256" key="10">
    <source>
        <dbReference type="SAM" id="Phobius"/>
    </source>
</evidence>
<dbReference type="InterPro" id="IPR009542">
    <property type="entry name" value="Spc1/SPCS1"/>
</dbReference>
<evidence type="ECO:0000256" key="7">
    <source>
        <dbReference type="ARBA" id="ARBA00023136"/>
    </source>
</evidence>
<protein>
    <recommendedName>
        <fullName evidence="3">Signal peptidase complex subunit 1</fullName>
    </recommendedName>
    <alternativeName>
        <fullName evidence="8">Microsomal signal peptidase 12 kDa subunit</fullName>
    </alternativeName>
</protein>
<dbReference type="AlphaFoldDB" id="A0A915B7D7"/>
<comment type="subcellular location">
    <subcellularLocation>
        <location evidence="1">Endoplasmic reticulum membrane</location>
        <topology evidence="1">Multi-pass membrane protein</topology>
    </subcellularLocation>
</comment>
<dbReference type="GO" id="GO:0006465">
    <property type="term" value="P:signal peptide processing"/>
    <property type="evidence" value="ECO:0007669"/>
    <property type="project" value="InterPro"/>
</dbReference>
<evidence type="ECO:0000256" key="9">
    <source>
        <dbReference type="ARBA" id="ARBA00045204"/>
    </source>
</evidence>
<reference evidence="12" key="1">
    <citation type="submission" date="2022-11" db="UniProtKB">
        <authorList>
            <consortium name="WormBaseParasite"/>
        </authorList>
    </citation>
    <scope>IDENTIFICATION</scope>
</reference>
<comment type="function">
    <text evidence="9">Component of the signal peptidase complex (SPC) which catalyzes the cleavage of N-terminal signal sequences from nascent proteins as they are translocated into the lumen of the endoplasmic reticulum. Dispensable for SPC enzymatic activity.</text>
</comment>
<keyword evidence="6 10" id="KW-1133">Transmembrane helix</keyword>
<keyword evidence="7 10" id="KW-0472">Membrane</keyword>
<dbReference type="WBParaSite" id="PgR027_g119_t01">
    <property type="protein sequence ID" value="PgR027_g119_t01"/>
    <property type="gene ID" value="PgR027_g119"/>
</dbReference>
<evidence type="ECO:0000256" key="6">
    <source>
        <dbReference type="ARBA" id="ARBA00022989"/>
    </source>
</evidence>
<evidence type="ECO:0000256" key="1">
    <source>
        <dbReference type="ARBA" id="ARBA00004477"/>
    </source>
</evidence>
<dbReference type="GO" id="GO:0045047">
    <property type="term" value="P:protein targeting to ER"/>
    <property type="evidence" value="ECO:0007669"/>
    <property type="project" value="TreeGrafter"/>
</dbReference>
<dbReference type="PANTHER" id="PTHR13202:SF0">
    <property type="entry name" value="SIGNAL PEPTIDASE COMPLEX SUBUNIT 1"/>
    <property type="match status" value="1"/>
</dbReference>
<dbReference type="PANTHER" id="PTHR13202">
    <property type="entry name" value="MICROSOMAL SIGNAL PEPTIDASE 12 KDA SUBUNIT"/>
    <property type="match status" value="1"/>
</dbReference>
<proteinExistence type="inferred from homology"/>
<feature type="transmembrane region" description="Helical" evidence="10">
    <location>
        <begin position="39"/>
        <end position="57"/>
    </location>
</feature>
<organism evidence="11 12">
    <name type="scientific">Parascaris univalens</name>
    <name type="common">Nematode worm</name>
    <dbReference type="NCBI Taxonomy" id="6257"/>
    <lineage>
        <taxon>Eukaryota</taxon>
        <taxon>Metazoa</taxon>
        <taxon>Ecdysozoa</taxon>
        <taxon>Nematoda</taxon>
        <taxon>Chromadorea</taxon>
        <taxon>Rhabditida</taxon>
        <taxon>Spirurina</taxon>
        <taxon>Ascaridomorpha</taxon>
        <taxon>Ascaridoidea</taxon>
        <taxon>Ascarididae</taxon>
        <taxon>Parascaris</taxon>
    </lineage>
</organism>
<name>A0A915B7D7_PARUN</name>
<evidence type="ECO:0000256" key="4">
    <source>
        <dbReference type="ARBA" id="ARBA00022692"/>
    </source>
</evidence>
<dbReference type="GO" id="GO:0005787">
    <property type="term" value="C:signal peptidase complex"/>
    <property type="evidence" value="ECO:0007669"/>
    <property type="project" value="InterPro"/>
</dbReference>
<evidence type="ECO:0000313" key="11">
    <source>
        <dbReference type="Proteomes" id="UP000887569"/>
    </source>
</evidence>
<comment type="similarity">
    <text evidence="2">Belongs to the SPCS1 family.</text>
</comment>
<keyword evidence="4 10" id="KW-0812">Transmembrane</keyword>
<evidence type="ECO:0000256" key="2">
    <source>
        <dbReference type="ARBA" id="ARBA00005245"/>
    </source>
</evidence>
<evidence type="ECO:0000313" key="12">
    <source>
        <dbReference type="WBParaSite" id="PgR027_g119_t01"/>
    </source>
</evidence>
<feature type="transmembrane region" description="Helical" evidence="10">
    <location>
        <begin position="63"/>
        <end position="80"/>
    </location>
</feature>
<evidence type="ECO:0000256" key="3">
    <source>
        <dbReference type="ARBA" id="ARBA00017059"/>
    </source>
</evidence>
<sequence>VKKFQRISEMDGIIQMLPPALRKFSTYIDFVGQRKAERIFQVIVVASAIIGFCVGYITQQLSHSIYTLGAGFAVSCLLILPPWPFLRRNPVHWQPVQTAQTSAPQKEKKKTK</sequence>
<keyword evidence="11" id="KW-1185">Reference proteome</keyword>
<evidence type="ECO:0000256" key="8">
    <source>
        <dbReference type="ARBA" id="ARBA00032913"/>
    </source>
</evidence>
<dbReference type="Proteomes" id="UP000887569">
    <property type="component" value="Unplaced"/>
</dbReference>